<dbReference type="Gene3D" id="3.40.50.300">
    <property type="entry name" value="P-loop containing nucleotide triphosphate hydrolases"/>
    <property type="match status" value="2"/>
</dbReference>
<proteinExistence type="inferred from homology"/>
<feature type="domain" description="Helicase C-terminal" evidence="13">
    <location>
        <begin position="409"/>
        <end position="570"/>
    </location>
</feature>
<dbReference type="PROSITE" id="PS51195">
    <property type="entry name" value="Q_MOTIF"/>
    <property type="match status" value="1"/>
</dbReference>
<evidence type="ECO:0000256" key="2">
    <source>
        <dbReference type="ARBA" id="ARBA00022801"/>
    </source>
</evidence>
<keyword evidence="5 10" id="KW-0694">RNA-binding</keyword>
<dbReference type="GO" id="GO:0003723">
    <property type="term" value="F:RNA binding"/>
    <property type="evidence" value="ECO:0007669"/>
    <property type="project" value="UniProtKB-UniRule"/>
</dbReference>
<dbReference type="Pfam" id="PF00270">
    <property type="entry name" value="DEAD"/>
    <property type="match status" value="1"/>
</dbReference>
<keyword evidence="4 9" id="KW-0067">ATP-binding</keyword>
<feature type="region of interest" description="Disordered" evidence="11">
    <location>
        <begin position="25"/>
        <end position="49"/>
    </location>
</feature>
<dbReference type="InterPro" id="IPR001650">
    <property type="entry name" value="Helicase_C-like"/>
</dbReference>
<feature type="region of interest" description="Disordered" evidence="11">
    <location>
        <begin position="635"/>
        <end position="681"/>
    </location>
</feature>
<dbReference type="EC" id="3.6.4.13" evidence="10"/>
<keyword evidence="1 9" id="KW-0547">Nucleotide-binding</keyword>
<feature type="compositionally biased region" description="Basic residues" evidence="11">
    <location>
        <begin position="640"/>
        <end position="657"/>
    </location>
</feature>
<dbReference type="InterPro" id="IPR011545">
    <property type="entry name" value="DEAD/DEAH_box_helicase_dom"/>
</dbReference>
<dbReference type="PROSITE" id="PS00039">
    <property type="entry name" value="DEAD_ATP_HELICASE"/>
    <property type="match status" value="1"/>
</dbReference>
<dbReference type="SMART" id="SM00487">
    <property type="entry name" value="DEXDc"/>
    <property type="match status" value="1"/>
</dbReference>
<dbReference type="InterPro" id="IPR000629">
    <property type="entry name" value="RNA-helicase_DEAD-box_CS"/>
</dbReference>
<evidence type="ECO:0000256" key="6">
    <source>
        <dbReference type="ARBA" id="ARBA00024357"/>
    </source>
</evidence>
<reference evidence="15" key="1">
    <citation type="submission" date="2021-11" db="EMBL/GenBank/DDBJ databases">
        <authorList>
            <consortium name="Genoscope - CEA"/>
            <person name="William W."/>
        </authorList>
    </citation>
    <scope>NUCLEOTIDE SEQUENCE</scope>
</reference>
<protein>
    <recommendedName>
        <fullName evidence="10">ATP-dependent RNA helicase</fullName>
        <ecNumber evidence="10">3.6.4.13</ecNumber>
    </recommendedName>
</protein>
<feature type="domain" description="DEAD-box RNA helicase Q" evidence="14">
    <location>
        <begin position="187"/>
        <end position="215"/>
    </location>
</feature>
<evidence type="ECO:0000313" key="16">
    <source>
        <dbReference type="Proteomes" id="UP000789595"/>
    </source>
</evidence>
<feature type="region of interest" description="Disordered" evidence="11">
    <location>
        <begin position="95"/>
        <end position="181"/>
    </location>
</feature>
<dbReference type="EMBL" id="CAKKNE010000006">
    <property type="protein sequence ID" value="CAH0379087.1"/>
    <property type="molecule type" value="Genomic_DNA"/>
</dbReference>
<feature type="short sequence motif" description="Q motif" evidence="8">
    <location>
        <begin position="187"/>
        <end position="215"/>
    </location>
</feature>
<evidence type="ECO:0000256" key="8">
    <source>
        <dbReference type="PROSITE-ProRule" id="PRU00552"/>
    </source>
</evidence>
<evidence type="ECO:0000256" key="11">
    <source>
        <dbReference type="SAM" id="MobiDB-lite"/>
    </source>
</evidence>
<dbReference type="SMART" id="SM00490">
    <property type="entry name" value="HELICc"/>
    <property type="match status" value="1"/>
</dbReference>
<dbReference type="AlphaFoldDB" id="A0A8J2T0L1"/>
<dbReference type="InterPro" id="IPR014001">
    <property type="entry name" value="Helicase_ATP-bd"/>
</dbReference>
<evidence type="ECO:0000256" key="10">
    <source>
        <dbReference type="RuleBase" id="RU365068"/>
    </source>
</evidence>
<evidence type="ECO:0000259" key="12">
    <source>
        <dbReference type="PROSITE" id="PS51192"/>
    </source>
</evidence>
<comment type="domain">
    <text evidence="10">The Q motif is unique to and characteristic of the DEAD box family of RNA helicases and controls ATP binding and hydrolysis.</text>
</comment>
<dbReference type="SMART" id="SM01178">
    <property type="entry name" value="DUF4217"/>
    <property type="match status" value="1"/>
</dbReference>
<keyword evidence="16" id="KW-1185">Reference proteome</keyword>
<keyword evidence="2 9" id="KW-0378">Hydrolase</keyword>
<dbReference type="InterPro" id="IPR044773">
    <property type="entry name" value="DDX18/Has1_DEADc"/>
</dbReference>
<evidence type="ECO:0000259" key="13">
    <source>
        <dbReference type="PROSITE" id="PS51194"/>
    </source>
</evidence>
<dbReference type="InterPro" id="IPR025313">
    <property type="entry name" value="SPB4-like_CTE"/>
</dbReference>
<comment type="similarity">
    <text evidence="6">Belongs to the DEAD box helicase family. DDX18/HAS1 subfamily.</text>
</comment>
<gene>
    <name evidence="15" type="ORF">PECAL_6P06870</name>
</gene>
<comment type="caution">
    <text evidence="15">The sequence shown here is derived from an EMBL/GenBank/DDBJ whole genome shotgun (WGS) entry which is preliminary data.</text>
</comment>
<evidence type="ECO:0000256" key="7">
    <source>
        <dbReference type="ARBA" id="ARBA00047984"/>
    </source>
</evidence>
<dbReference type="OrthoDB" id="10259640at2759"/>
<dbReference type="Pfam" id="PF00271">
    <property type="entry name" value="Helicase_C"/>
    <property type="match status" value="1"/>
</dbReference>
<feature type="compositionally biased region" description="Basic residues" evidence="11">
    <location>
        <begin position="128"/>
        <end position="139"/>
    </location>
</feature>
<feature type="compositionally biased region" description="Basic and acidic residues" evidence="11">
    <location>
        <begin position="107"/>
        <end position="116"/>
    </location>
</feature>
<dbReference type="InterPro" id="IPR027417">
    <property type="entry name" value="P-loop_NTPase"/>
</dbReference>
<dbReference type="CDD" id="cd18787">
    <property type="entry name" value="SF2_C_DEAD"/>
    <property type="match status" value="1"/>
</dbReference>
<evidence type="ECO:0000256" key="4">
    <source>
        <dbReference type="ARBA" id="ARBA00022840"/>
    </source>
</evidence>
<dbReference type="FunFam" id="3.40.50.300:FF:000379">
    <property type="entry name" value="RNA helicase"/>
    <property type="match status" value="1"/>
</dbReference>
<dbReference type="PANTHER" id="PTHR24031">
    <property type="entry name" value="RNA HELICASE"/>
    <property type="match status" value="1"/>
</dbReference>
<dbReference type="GO" id="GO:0003724">
    <property type="term" value="F:RNA helicase activity"/>
    <property type="evidence" value="ECO:0007669"/>
    <property type="project" value="UniProtKB-EC"/>
</dbReference>
<dbReference type="Pfam" id="PF13959">
    <property type="entry name" value="CTE_SPB4"/>
    <property type="match status" value="1"/>
</dbReference>
<feature type="domain" description="Helicase ATP-binding" evidence="12">
    <location>
        <begin position="218"/>
        <end position="395"/>
    </location>
</feature>
<name>A0A8J2T0L1_9STRA</name>
<evidence type="ECO:0000259" key="14">
    <source>
        <dbReference type="PROSITE" id="PS51195"/>
    </source>
</evidence>
<dbReference type="CDD" id="cd17942">
    <property type="entry name" value="DEADc_DDX18"/>
    <property type="match status" value="1"/>
</dbReference>
<evidence type="ECO:0000256" key="5">
    <source>
        <dbReference type="ARBA" id="ARBA00022884"/>
    </source>
</evidence>
<dbReference type="SUPFAM" id="SSF52540">
    <property type="entry name" value="P-loop containing nucleoside triphosphate hydrolases"/>
    <property type="match status" value="1"/>
</dbReference>
<evidence type="ECO:0000313" key="15">
    <source>
        <dbReference type="EMBL" id="CAH0379087.1"/>
    </source>
</evidence>
<comment type="function">
    <text evidence="10">RNA helicase.</text>
</comment>
<dbReference type="GO" id="GO:0005524">
    <property type="term" value="F:ATP binding"/>
    <property type="evidence" value="ECO:0007669"/>
    <property type="project" value="UniProtKB-UniRule"/>
</dbReference>
<comment type="catalytic activity">
    <reaction evidence="7 10">
        <text>ATP + H2O = ADP + phosphate + H(+)</text>
        <dbReference type="Rhea" id="RHEA:13065"/>
        <dbReference type="ChEBI" id="CHEBI:15377"/>
        <dbReference type="ChEBI" id="CHEBI:15378"/>
        <dbReference type="ChEBI" id="CHEBI:30616"/>
        <dbReference type="ChEBI" id="CHEBI:43474"/>
        <dbReference type="ChEBI" id="CHEBI:456216"/>
        <dbReference type="EC" id="3.6.4.13"/>
    </reaction>
</comment>
<sequence>MLRGFGQCAPPEEVKIKTREARFDPRAAGQFPQKNTGLRRTPSKPFCDAPLDRCNSDRLKKIAQKPNPPLRANIAYLTCSRAALTNTMDAAAAKAARKEAKRKKKEAKLLKRKLEGAAEPEAGGQSRAAKKKKAKKAKKRAADEAAAPAADEPAADEADAADAAPAEEAQAPPPKSDANAASMFGTLTFDALPLAEGTQESIKKMGFGTMTKIQERAIPPLLEGRDLLGNAKTGSGKTLAFLVPMVDLLTKARFQQNRGLGGLVISPTRELSLQIYNVLRELVGGSGASHTHGLVIGGANRRGEAERLVKGVCLLVATPGRLLDHLQNTSGFIYRNLLMFVIDEADRLLEQGFEEDLRGIVKALPSQRQTALFSATQTRKVEDLARLAIKTDPVYVGVHDSEQHATVAGLEQGYVVVAPKDRFRLLFTFLKRHRKKEKVMVFFSSCNAVKYYSDLLNYVDVPVLDIHGRQKQQKRTSTFFEFCRATSGVLLCTDVAARGLDIPEVNWIVQFDPPDDPREYVHRVGRTARGETGTGRALLFLAPAELGFLRWLRDARVALHEYEFDMSKVTNIQSALTKLVEKNYYLHRAARDAYRSYLLAYASHAHKDIFDVHSLDLQAVSESFGFAVPPRVDLNLSHRGDKKTRRNPKKGDRRKGQSGHAFSAANPYGKKSAGDARQFSY</sequence>
<evidence type="ECO:0000256" key="9">
    <source>
        <dbReference type="RuleBase" id="RU000492"/>
    </source>
</evidence>
<dbReference type="PROSITE" id="PS51194">
    <property type="entry name" value="HELICASE_CTER"/>
    <property type="match status" value="1"/>
</dbReference>
<dbReference type="InterPro" id="IPR014014">
    <property type="entry name" value="RNA_helicase_DEAD_Q_motif"/>
</dbReference>
<organism evidence="15 16">
    <name type="scientific">Pelagomonas calceolata</name>
    <dbReference type="NCBI Taxonomy" id="35677"/>
    <lineage>
        <taxon>Eukaryota</taxon>
        <taxon>Sar</taxon>
        <taxon>Stramenopiles</taxon>
        <taxon>Ochrophyta</taxon>
        <taxon>Pelagophyceae</taxon>
        <taxon>Pelagomonadales</taxon>
        <taxon>Pelagomonadaceae</taxon>
        <taxon>Pelagomonas</taxon>
    </lineage>
</organism>
<evidence type="ECO:0000256" key="3">
    <source>
        <dbReference type="ARBA" id="ARBA00022806"/>
    </source>
</evidence>
<dbReference type="Proteomes" id="UP000789595">
    <property type="component" value="Unassembled WGS sequence"/>
</dbReference>
<dbReference type="GO" id="GO:0016787">
    <property type="term" value="F:hydrolase activity"/>
    <property type="evidence" value="ECO:0007669"/>
    <property type="project" value="UniProtKB-KW"/>
</dbReference>
<accession>A0A8J2T0L1</accession>
<evidence type="ECO:0000256" key="1">
    <source>
        <dbReference type="ARBA" id="ARBA00022741"/>
    </source>
</evidence>
<dbReference type="PROSITE" id="PS51192">
    <property type="entry name" value="HELICASE_ATP_BIND_1"/>
    <property type="match status" value="1"/>
</dbReference>
<feature type="compositionally biased region" description="Low complexity" evidence="11">
    <location>
        <begin position="161"/>
        <end position="170"/>
    </location>
</feature>
<keyword evidence="3 9" id="KW-0347">Helicase</keyword>